<evidence type="ECO:0000313" key="3">
    <source>
        <dbReference type="Proteomes" id="UP000436429"/>
    </source>
</evidence>
<feature type="region of interest" description="Disordered" evidence="1">
    <location>
        <begin position="1"/>
        <end position="27"/>
    </location>
</feature>
<evidence type="ECO:0000256" key="1">
    <source>
        <dbReference type="SAM" id="MobiDB-lite"/>
    </source>
</evidence>
<sequence>MTNDEKGNVLVSKSSTQLRGCDESDSADRNMQAIEWSVNSDGGEISHKALESAKEFYRDVKDCIGDSPNLSSLASASGWLDCCQSVPDSVKASIAAIEETSEALKTAYQDLQPKLFDAARAFTKTWSESFDFMPKVDLSGIKAALLPFHRRTKLLNVLERSNWPLYLADNNDLFCELEGLDIERTDLDSAVYEIARIHLDERWLASVADRWSEHDELPDGKRAMLKRAIDFHIGRQYDACVSILMCMVEGIIVEYFGPSFEYSSEEEAALFDDFAVEHNLNPLGERKSTKLKAPKDLVLAMSLQTDKGWHIWQLISGYVIDVLLTNNYDEAIAAHNPLRNKICHGVQTNYGTEEHSLKAILVIDLITRLGCAAQQGMRLKAEASESGGRKAEASEAYHG</sequence>
<protein>
    <submittedName>
        <fullName evidence="2">Uncharacterized protein</fullName>
    </submittedName>
</protein>
<gene>
    <name evidence="2" type="ORF">GO726_07800</name>
</gene>
<dbReference type="AlphaFoldDB" id="A0A844RMV4"/>
<proteinExistence type="predicted"/>
<dbReference type="Proteomes" id="UP000436429">
    <property type="component" value="Unassembled WGS sequence"/>
</dbReference>
<reference evidence="2 3" key="1">
    <citation type="submission" date="2019-11" db="EMBL/GenBank/DDBJ databases">
        <title>Whole genome shotgun sequencing (WGS) data from Adlercreutzia equolifaciens ResAG-91, Eggerthella lenta MRI-F36, MRI-F37, MRI-F40, ResAG-49, ResAG-88, ResAG-121, ResAG-145, and Gordonibacter sp. ResAG-5, ResAG-26, ResAG-43, ResAG-50, ResAG-59.</title>
        <authorList>
            <person name="Stoll D.A."/>
            <person name="Danylec N."/>
            <person name="Franz C.M.A.P."/>
            <person name="Huch M."/>
        </authorList>
    </citation>
    <scope>NUCLEOTIDE SEQUENCE [LARGE SCALE GENOMIC DNA]</scope>
    <source>
        <strain evidence="2 3">ResAG-88</strain>
    </source>
</reference>
<accession>A0A844RMV4</accession>
<organism evidence="2 3">
    <name type="scientific">Eggerthella lenta</name>
    <name type="common">Eubacterium lentum</name>
    <dbReference type="NCBI Taxonomy" id="84112"/>
    <lineage>
        <taxon>Bacteria</taxon>
        <taxon>Bacillati</taxon>
        <taxon>Actinomycetota</taxon>
        <taxon>Coriobacteriia</taxon>
        <taxon>Eggerthellales</taxon>
        <taxon>Eggerthellaceae</taxon>
        <taxon>Eggerthella</taxon>
    </lineage>
</organism>
<dbReference type="RefSeq" id="WP_114513215.1">
    <property type="nucleotide sequence ID" value="NZ_BQNE01000001.1"/>
</dbReference>
<evidence type="ECO:0000313" key="2">
    <source>
        <dbReference type="EMBL" id="MVN33072.1"/>
    </source>
</evidence>
<comment type="caution">
    <text evidence="2">The sequence shown here is derived from an EMBL/GenBank/DDBJ whole genome shotgun (WGS) entry which is preliminary data.</text>
</comment>
<dbReference type="EMBL" id="WPOM01000012">
    <property type="protein sequence ID" value="MVN33072.1"/>
    <property type="molecule type" value="Genomic_DNA"/>
</dbReference>
<name>A0A844RMV4_EGGLN</name>